<name>A0A511FKU7_9PROT</name>
<protein>
    <recommendedName>
        <fullName evidence="1">Bacterial mobilisation domain-containing protein</fullName>
    </recommendedName>
</protein>
<dbReference type="Proteomes" id="UP000321800">
    <property type="component" value="Unassembled WGS sequence"/>
</dbReference>
<dbReference type="RefSeq" id="WP_045541448.1">
    <property type="nucleotide sequence ID" value="NZ_BJVR01000005.1"/>
</dbReference>
<evidence type="ECO:0000313" key="3">
    <source>
        <dbReference type="Proteomes" id="UP000321800"/>
    </source>
</evidence>
<sequence length="114" mass="13018">MKPNLNRTQTRLSVRASRDELQSWNSSARQAGYKTLANYFRSLMNSEPMLSRDKISLLTELKSTREEVSRVGNNLNQIAHRLNGGQGYNDANDNMKQCLKILSDIDSMIATIRR</sequence>
<gene>
    <name evidence="2" type="ORF">ATR01nite_09280</name>
</gene>
<dbReference type="Pfam" id="PF05713">
    <property type="entry name" value="MobC"/>
    <property type="match status" value="1"/>
</dbReference>
<evidence type="ECO:0000259" key="1">
    <source>
        <dbReference type="Pfam" id="PF05713"/>
    </source>
</evidence>
<comment type="caution">
    <text evidence="2">The sequence shown here is derived from an EMBL/GenBank/DDBJ whole genome shotgun (WGS) entry which is preliminary data.</text>
</comment>
<feature type="domain" description="Bacterial mobilisation" evidence="1">
    <location>
        <begin position="67"/>
        <end position="107"/>
    </location>
</feature>
<evidence type="ECO:0000313" key="2">
    <source>
        <dbReference type="EMBL" id="GEL49853.1"/>
    </source>
</evidence>
<accession>A0A511FKU7</accession>
<dbReference type="EMBL" id="BJVR01000005">
    <property type="protein sequence ID" value="GEL49853.1"/>
    <property type="molecule type" value="Genomic_DNA"/>
</dbReference>
<proteinExistence type="predicted"/>
<reference evidence="2 3" key="1">
    <citation type="submission" date="2019-07" db="EMBL/GenBank/DDBJ databases">
        <title>Whole genome shotgun sequence of Acetobacter tropicalis NBRC 16470.</title>
        <authorList>
            <person name="Hosoyama A."/>
            <person name="Uohara A."/>
            <person name="Ohji S."/>
            <person name="Ichikawa N."/>
        </authorList>
    </citation>
    <scope>NUCLEOTIDE SEQUENCE [LARGE SCALE GENOMIC DNA]</scope>
    <source>
        <strain evidence="2 3">NBRC 16470</strain>
    </source>
</reference>
<dbReference type="InterPro" id="IPR008687">
    <property type="entry name" value="MobC"/>
</dbReference>
<organism evidence="2 3">
    <name type="scientific">Acetobacter tropicalis</name>
    <dbReference type="NCBI Taxonomy" id="104102"/>
    <lineage>
        <taxon>Bacteria</taxon>
        <taxon>Pseudomonadati</taxon>
        <taxon>Pseudomonadota</taxon>
        <taxon>Alphaproteobacteria</taxon>
        <taxon>Acetobacterales</taxon>
        <taxon>Acetobacteraceae</taxon>
        <taxon>Acetobacter</taxon>
    </lineage>
</organism>
<dbReference type="AlphaFoldDB" id="A0A511FKU7"/>